<evidence type="ECO:0000313" key="2">
    <source>
        <dbReference type="EMBL" id="EGO25745.1"/>
    </source>
</evidence>
<proteinExistence type="predicted"/>
<protein>
    <submittedName>
        <fullName evidence="2">Uncharacterized protein</fullName>
    </submittedName>
</protein>
<dbReference type="KEGG" id="sla:SERLADRAFT_466321"/>
<feature type="region of interest" description="Disordered" evidence="1">
    <location>
        <begin position="62"/>
        <end position="91"/>
    </location>
</feature>
<dbReference type="HOGENOM" id="CLU_2127073_0_0_1"/>
<feature type="non-terminal residue" evidence="2">
    <location>
        <position position="114"/>
    </location>
</feature>
<accession>F8NTS5</accession>
<name>F8NTS5_SERL9</name>
<evidence type="ECO:0000256" key="1">
    <source>
        <dbReference type="SAM" id="MobiDB-lite"/>
    </source>
</evidence>
<dbReference type="AlphaFoldDB" id="F8NTS5"/>
<sequence length="114" mass="12100">MSLAHPLRGVGDGRPLAILTRSIIPGDPRPDMPSSPIEPYIPNLAASTPSVLSISPKRAEVDDLVPKPDAPPRPAMPGIPIPKPETSPNPRLLASIASDLSISFRRAEVDDFVP</sequence>
<dbReference type="GeneID" id="18819046"/>
<dbReference type="Proteomes" id="UP000008064">
    <property type="component" value="Unassembled WGS sequence"/>
</dbReference>
<gene>
    <name evidence="2" type="ORF">SERLADRAFT_466321</name>
</gene>
<dbReference type="EMBL" id="GL945433">
    <property type="protein sequence ID" value="EGO25745.1"/>
    <property type="molecule type" value="Genomic_DNA"/>
</dbReference>
<organism>
    <name type="scientific">Serpula lacrymans var. lacrymans (strain S7.9)</name>
    <name type="common">Dry rot fungus</name>
    <dbReference type="NCBI Taxonomy" id="578457"/>
    <lineage>
        <taxon>Eukaryota</taxon>
        <taxon>Fungi</taxon>
        <taxon>Dikarya</taxon>
        <taxon>Basidiomycota</taxon>
        <taxon>Agaricomycotina</taxon>
        <taxon>Agaricomycetes</taxon>
        <taxon>Agaricomycetidae</taxon>
        <taxon>Boletales</taxon>
        <taxon>Coniophorineae</taxon>
        <taxon>Serpulaceae</taxon>
        <taxon>Serpula</taxon>
    </lineage>
</organism>
<dbReference type="RefSeq" id="XP_007317867.1">
    <property type="nucleotide sequence ID" value="XM_007317805.1"/>
</dbReference>
<feature type="compositionally biased region" description="Pro residues" evidence="1">
    <location>
        <begin position="68"/>
        <end position="87"/>
    </location>
</feature>
<reference evidence="2" key="1">
    <citation type="submission" date="2011-04" db="EMBL/GenBank/DDBJ databases">
        <title>Evolution of plant cell wall degrading machinery underlies the functional diversity of forest fungi.</title>
        <authorList>
            <consortium name="US DOE Joint Genome Institute (JGI-PGF)"/>
            <person name="Eastwood D.C."/>
            <person name="Floudas D."/>
            <person name="Binder M."/>
            <person name="Majcherczyk A."/>
            <person name="Schneider P."/>
            <person name="Aerts A."/>
            <person name="Asiegbu F.O."/>
            <person name="Baker S.E."/>
            <person name="Barry K."/>
            <person name="Bendiksby M."/>
            <person name="Blumentritt M."/>
            <person name="Coutinho P.M."/>
            <person name="Cullen D."/>
            <person name="Cullen D."/>
            <person name="Gathman A."/>
            <person name="Goodell B."/>
            <person name="Henrissat B."/>
            <person name="Ihrmark K."/>
            <person name="Kauserud H."/>
            <person name="Kohler A."/>
            <person name="LaButti K."/>
            <person name="Lapidus A."/>
            <person name="Lavin J.L."/>
            <person name="Lee Y.-H."/>
            <person name="Lindquist E."/>
            <person name="Lilly W."/>
            <person name="Lucas S."/>
            <person name="Morin E."/>
            <person name="Murat C."/>
            <person name="Oguiza J.A."/>
            <person name="Park J."/>
            <person name="Pisabarro A.G."/>
            <person name="Riley R."/>
            <person name="Rosling A."/>
            <person name="Salamov A."/>
            <person name="Schmidt O."/>
            <person name="Schmutz J."/>
            <person name="Skrede I."/>
            <person name="Stenlid J."/>
            <person name="Wiebenga A."/>
            <person name="Xie X."/>
            <person name="Kues U."/>
            <person name="Hibbett D.S."/>
            <person name="Hoffmeister D."/>
            <person name="Hogberg N."/>
            <person name="Martin F."/>
            <person name="Grigoriev I.V."/>
            <person name="Watkinson S.C."/>
        </authorList>
    </citation>
    <scope>NUCLEOTIDE SEQUENCE</scope>
    <source>
        <strain evidence="2">S7.9</strain>
    </source>
</reference>